<dbReference type="PATRIC" id="fig|1300343.5.peg.2107"/>
<dbReference type="InterPro" id="IPR006675">
    <property type="entry name" value="HDIG_dom"/>
</dbReference>
<dbReference type="EMBL" id="JSAQ01000001">
    <property type="protein sequence ID" value="KGO05768.1"/>
    <property type="molecule type" value="Genomic_DNA"/>
</dbReference>
<keyword evidence="1" id="KW-0472">Membrane</keyword>
<dbReference type="Proteomes" id="UP000030140">
    <property type="component" value="Unassembled WGS sequence"/>
</dbReference>
<keyword evidence="4" id="KW-1185">Reference proteome</keyword>
<dbReference type="CDD" id="cd00077">
    <property type="entry name" value="HDc"/>
    <property type="match status" value="1"/>
</dbReference>
<feature type="transmembrane region" description="Helical" evidence="1">
    <location>
        <begin position="298"/>
        <end position="318"/>
    </location>
</feature>
<dbReference type="InterPro" id="IPR011621">
    <property type="entry name" value="Metal-dep_PHydrolase_7TM_intra"/>
</dbReference>
<feature type="transmembrane region" description="Helical" evidence="1">
    <location>
        <begin position="367"/>
        <end position="386"/>
    </location>
</feature>
<dbReference type="InterPro" id="IPR011624">
    <property type="entry name" value="Metal-dep_PHydrolase_7TM_extra"/>
</dbReference>
<dbReference type="PROSITE" id="PS51831">
    <property type="entry name" value="HD"/>
    <property type="match status" value="1"/>
</dbReference>
<keyword evidence="1" id="KW-0812">Transmembrane</keyword>
<accession>A0A0A2GTE1</accession>
<proteinExistence type="predicted"/>
<dbReference type="Pfam" id="PF07697">
    <property type="entry name" value="7TMR-HDED"/>
    <property type="match status" value="1"/>
</dbReference>
<sequence length="682" mass="77890">MSTTAQQFYKHQDLLYKFLLIIICAGFIVYFFPKSGKFKYEIQKGFPWQYENLYADEDFAILKSADELAQEQEQIKSQSAIYYEYDQAVINKVLALYDSNFNKAFPDTLSYTSTKQELKDYGKNLLSTFYKNGVVKDKPVYNSGRLIYLKRGNEVSEMNFDNITVLSDMPDALSDAIQSSLYSEYSNRYLQVYFDGLEANIKLDEVLTQETLDIELSSISKTHNIVPKGSIIINRGELVEGENLQKLLSLKQKYESQNISESRYNWVLFGYVLLVLLALVMLLLFIRTYRPSVFLNNTKLTFVFFNVLLMVLLTTIVINWSPQYVYAVPMCILPLIIKAFFDARLGLFTHVIAILLLGFIVPDSFEYFFLQVIAGIVTILTVPELYKRANLFISVGQITLIYILAYFAFHIISEGGVEGLAWPDFGMFMLAGLATLFVQPLIYIYEKMFGLVSDVSLLELSDTNSKLLKRLADEAPGTFHHSLNVANLSEAAANEIGANAMLVRVGALYHDIGKIINPTDFTENQATGINSHDDLSPKESARIIIDHVLNGIELARKYNLPDRVIDFIRTHHGTSTVQYFYFKEKEKNEDAAIEDFQYPGPLPFSKETAILMMADSVEAASKSLKNPTSTLIDAFVEKIIKKQMEEDQYLNADITFKEIQQIKKVLKKKLNNIYHLRIEYPE</sequence>
<organism evidence="3 4">
    <name type="scientific">Dokdonia donghaensis DSW-1</name>
    <dbReference type="NCBI Taxonomy" id="1300343"/>
    <lineage>
        <taxon>Bacteria</taxon>
        <taxon>Pseudomonadati</taxon>
        <taxon>Bacteroidota</taxon>
        <taxon>Flavobacteriia</taxon>
        <taxon>Flavobacteriales</taxon>
        <taxon>Flavobacteriaceae</taxon>
        <taxon>Dokdonia</taxon>
    </lineage>
</organism>
<evidence type="ECO:0000313" key="3">
    <source>
        <dbReference type="EMBL" id="KGO05768.1"/>
    </source>
</evidence>
<dbReference type="Gene3D" id="1.10.3210.10">
    <property type="entry name" value="Hypothetical protein af1432"/>
    <property type="match status" value="1"/>
</dbReference>
<reference evidence="3 4" key="1">
    <citation type="submission" date="2014-10" db="EMBL/GenBank/DDBJ databases">
        <title>Draft genome sequence of the proteorhodopsin-containing marine bacterium Dokdonia donghaensis.</title>
        <authorList>
            <person name="Gomez-Consarnau L."/>
            <person name="Gonzalez J.M."/>
            <person name="Riedel T."/>
            <person name="Jaenicke S."/>
            <person name="Wagner-Doebler I."/>
            <person name="Fuhrman J.A."/>
        </authorList>
    </citation>
    <scope>NUCLEOTIDE SEQUENCE [LARGE SCALE GENOMIC DNA]</scope>
    <source>
        <strain evidence="3 4">DSW-1</strain>
    </source>
</reference>
<dbReference type="RefSeq" id="WP_035324802.1">
    <property type="nucleotide sequence ID" value="NZ_CP015125.1"/>
</dbReference>
<feature type="transmembrane region" description="Helical" evidence="1">
    <location>
        <begin position="391"/>
        <end position="413"/>
    </location>
</feature>
<dbReference type="AlphaFoldDB" id="A0A0A2GTE1"/>
<feature type="transmembrane region" description="Helical" evidence="1">
    <location>
        <begin position="266"/>
        <end position="286"/>
    </location>
</feature>
<feature type="transmembrane region" description="Helical" evidence="1">
    <location>
        <begin position="14"/>
        <end position="32"/>
    </location>
</feature>
<dbReference type="GO" id="GO:0016787">
    <property type="term" value="F:hydrolase activity"/>
    <property type="evidence" value="ECO:0007669"/>
    <property type="project" value="UniProtKB-KW"/>
</dbReference>
<comment type="caution">
    <text evidence="3">The sequence shown here is derived from an EMBL/GenBank/DDBJ whole genome shotgun (WGS) entry which is preliminary data.</text>
</comment>
<feature type="domain" description="HD" evidence="2">
    <location>
        <begin position="478"/>
        <end position="620"/>
    </location>
</feature>
<dbReference type="PANTHER" id="PTHR36442:SF1">
    <property type="entry name" value="CYCLIC-DI-AMP PHOSPHODIESTERASE PGPH"/>
    <property type="match status" value="1"/>
</dbReference>
<keyword evidence="3" id="KW-0378">Hydrolase</keyword>
<feature type="transmembrane region" description="Helical" evidence="1">
    <location>
        <begin position="425"/>
        <end position="445"/>
    </location>
</feature>
<dbReference type="NCBIfam" id="TIGR00277">
    <property type="entry name" value="HDIG"/>
    <property type="match status" value="1"/>
</dbReference>
<dbReference type="InterPro" id="IPR006674">
    <property type="entry name" value="HD_domain"/>
</dbReference>
<evidence type="ECO:0000313" key="4">
    <source>
        <dbReference type="Proteomes" id="UP000030140"/>
    </source>
</evidence>
<name>A0A0A2GTE1_9FLAO</name>
<protein>
    <submittedName>
        <fullName evidence="3">Phosphohydrolase</fullName>
    </submittedName>
</protein>
<dbReference type="PANTHER" id="PTHR36442">
    <property type="entry name" value="CYCLIC-DI-AMP PHOSPHODIESTERASE PGPH"/>
    <property type="match status" value="1"/>
</dbReference>
<dbReference type="InterPro" id="IPR003607">
    <property type="entry name" value="HD/PDEase_dom"/>
</dbReference>
<dbReference type="SUPFAM" id="SSF109604">
    <property type="entry name" value="HD-domain/PDEase-like"/>
    <property type="match status" value="1"/>
</dbReference>
<gene>
    <name evidence="3" type="ORF">NV36_02200</name>
</gene>
<dbReference type="KEGG" id="ddo:I597_2092"/>
<feature type="transmembrane region" description="Helical" evidence="1">
    <location>
        <begin position="345"/>
        <end position="361"/>
    </location>
</feature>
<dbReference type="Pfam" id="PF01966">
    <property type="entry name" value="HD"/>
    <property type="match status" value="1"/>
</dbReference>
<evidence type="ECO:0000259" key="2">
    <source>
        <dbReference type="PROSITE" id="PS51831"/>
    </source>
</evidence>
<dbReference type="Pfam" id="PF07698">
    <property type="entry name" value="7TM-7TMR_HD"/>
    <property type="match status" value="1"/>
</dbReference>
<keyword evidence="1" id="KW-1133">Transmembrane helix</keyword>
<dbReference type="InterPro" id="IPR052722">
    <property type="entry name" value="PgpH_phosphodiesterase"/>
</dbReference>
<dbReference type="OrthoDB" id="9806952at2"/>
<dbReference type="SMART" id="SM00471">
    <property type="entry name" value="HDc"/>
    <property type="match status" value="1"/>
</dbReference>
<evidence type="ECO:0000256" key="1">
    <source>
        <dbReference type="SAM" id="Phobius"/>
    </source>
</evidence>